<name>A0ABS3BU57_9BACT</name>
<dbReference type="Proteomes" id="UP000664698">
    <property type="component" value="Unassembled WGS sequence"/>
</dbReference>
<organism evidence="1 2">
    <name type="scientific">Algoriphagus aestuariicola</name>
    <dbReference type="NCBI Taxonomy" id="1852016"/>
    <lineage>
        <taxon>Bacteria</taxon>
        <taxon>Pseudomonadati</taxon>
        <taxon>Bacteroidota</taxon>
        <taxon>Cytophagia</taxon>
        <taxon>Cytophagales</taxon>
        <taxon>Cyclobacteriaceae</taxon>
        <taxon>Algoriphagus</taxon>
    </lineage>
</organism>
<comment type="caution">
    <text evidence="1">The sequence shown here is derived from an EMBL/GenBank/DDBJ whole genome shotgun (WGS) entry which is preliminary data.</text>
</comment>
<keyword evidence="2" id="KW-1185">Reference proteome</keyword>
<dbReference type="RefSeq" id="WP_206569195.1">
    <property type="nucleotide sequence ID" value="NZ_JAFKCW010000002.1"/>
</dbReference>
<accession>A0ABS3BU57</accession>
<dbReference type="Pfam" id="PF10677">
    <property type="entry name" value="DUF2490"/>
    <property type="match status" value="1"/>
</dbReference>
<sequence>MLHRNILATFFVLLSISAKGQESSMQLWNEYMFNIPFAKKYNLELAGTYSTVLESPKWRSLEFQATPEWSVSPHLDLMGAVLVGSTVQNESLTTFEVREMLGARVHFTPSHRIWLRLLLRLEQRNQLDREIDTWETSHRARIRAETIVPINKSSMSAGDKLLYSILDAEGFIVTDQNVMERFANRYKLRGGMGYRFNARFRGEVIYTLQESRNTLEGDGITTDHIVRLRLKHYFVAR</sequence>
<reference evidence="1 2" key="1">
    <citation type="submission" date="2021-03" db="EMBL/GenBank/DDBJ databases">
        <title>novel species isolated from a fishpond in China.</title>
        <authorList>
            <person name="Lu H."/>
            <person name="Cai Z."/>
        </authorList>
    </citation>
    <scope>NUCLEOTIDE SEQUENCE [LARGE SCALE GENOMIC DNA]</scope>
    <source>
        <strain evidence="1 2">JCM 31546</strain>
    </source>
</reference>
<evidence type="ECO:0000313" key="2">
    <source>
        <dbReference type="Proteomes" id="UP000664698"/>
    </source>
</evidence>
<protein>
    <submittedName>
        <fullName evidence="1">DUF2490 domain-containing protein</fullName>
    </submittedName>
</protein>
<proteinExistence type="predicted"/>
<evidence type="ECO:0000313" key="1">
    <source>
        <dbReference type="EMBL" id="MBN7801224.1"/>
    </source>
</evidence>
<dbReference type="EMBL" id="JAFKCW010000002">
    <property type="protein sequence ID" value="MBN7801224.1"/>
    <property type="molecule type" value="Genomic_DNA"/>
</dbReference>
<dbReference type="InterPro" id="IPR019619">
    <property type="entry name" value="DUF2490"/>
</dbReference>
<gene>
    <name evidence="1" type="ORF">J0A67_10145</name>
</gene>